<evidence type="ECO:0000256" key="3">
    <source>
        <dbReference type="PROSITE-ProRule" id="PRU00023"/>
    </source>
</evidence>
<evidence type="ECO:0000256" key="2">
    <source>
        <dbReference type="ARBA" id="ARBA00023043"/>
    </source>
</evidence>
<dbReference type="PROSITE" id="PS50088">
    <property type="entry name" value="ANK_REPEAT"/>
    <property type="match status" value="5"/>
</dbReference>
<dbReference type="InterPro" id="IPR051165">
    <property type="entry name" value="Multifunctional_ANK_Repeat"/>
</dbReference>
<accession>U1GGU0</accession>
<dbReference type="PANTHER" id="PTHR24123">
    <property type="entry name" value="ANKYRIN REPEAT-CONTAINING"/>
    <property type="match status" value="1"/>
</dbReference>
<feature type="repeat" description="ANK" evidence="3">
    <location>
        <begin position="434"/>
        <end position="466"/>
    </location>
</feature>
<reference evidence="5" key="1">
    <citation type="journal article" date="2014" name="BMC Genomics">
        <title>Genome characteristics reveal the impact of lichenization on lichen-forming fungus Endocarpon pusillum Hedwig (Verrucariales, Ascomycota).</title>
        <authorList>
            <person name="Wang Y.-Y."/>
            <person name="Liu B."/>
            <person name="Zhang X.-Y."/>
            <person name="Zhou Q.-M."/>
            <person name="Zhang T."/>
            <person name="Li H."/>
            <person name="Yu Y.-F."/>
            <person name="Zhang X.-L."/>
            <person name="Hao X.-Y."/>
            <person name="Wang M."/>
            <person name="Wang L."/>
            <person name="Wei J.-C."/>
        </authorList>
    </citation>
    <scope>NUCLEOTIDE SEQUENCE [LARGE SCALE GENOMIC DNA]</scope>
    <source>
        <strain evidence="5">Z07020 / HMAS-L-300199</strain>
    </source>
</reference>
<feature type="repeat" description="ANK" evidence="3">
    <location>
        <begin position="771"/>
        <end position="803"/>
    </location>
</feature>
<dbReference type="SUPFAM" id="SSF48403">
    <property type="entry name" value="Ankyrin repeat"/>
    <property type="match status" value="1"/>
</dbReference>
<keyword evidence="5" id="KW-1185">Reference proteome</keyword>
<dbReference type="Gene3D" id="1.25.40.20">
    <property type="entry name" value="Ankyrin repeat-containing domain"/>
    <property type="match status" value="3"/>
</dbReference>
<keyword evidence="1" id="KW-0677">Repeat</keyword>
<dbReference type="EMBL" id="KE721267">
    <property type="protein sequence ID" value="ERF71001.1"/>
    <property type="molecule type" value="Genomic_DNA"/>
</dbReference>
<dbReference type="Pfam" id="PF12796">
    <property type="entry name" value="Ank_2"/>
    <property type="match status" value="2"/>
</dbReference>
<sequence length="943" mass="104801">MTGLFAYQGTDGWQPPEVAIEDAIQKDAFAPHLLPKSDSFVFGLLALSIFLKDGDCLFALPPQNFPLEASRLIDSNTDASLDRTMKQMLKKLCYTLLAHSPQGRANVNFQLLQCESVSFADWFCVKSSRVKRTNPGKKVIDGFYNYWSKLELAILSQLERQYDELLANANNPMYSGETLLGMAIAHSHKPGPGYGDKVVKFVRAAAELGHVPAQGIIKRLQDAHGQVSSKHENRDELRNWLFNAASTGSYIALQDLRAEDKGLFEAAKNSFRKNGGYNREMAETARTKLMLLRENFQKYCDSHDIRLAVDLQGNTILHTVAVYGQVELIRLLVAKGAAVDARNENGETPLYQACLAGNSASAEALVSLSADAAITSHPHNISCMHWLFHFNTSVMDRMLELLKSNGANVRALTSPILEGNRQWKSWAHFPFHWPQGSPLHWASFTGSFEAIKALLKAGAHIDDLNAEDVTNAQTALSMAMHRADPTMVRFLLSKGADATFLDRRGCSPAHMLSLNVSVTQHMFHMSKALHWWVYHGTLENHLAQVKESANALKSAGNDLQSETHRLAVRSRVSPLIDAVRSGDGGVVLGLLAAGVSPSCVDEVGRNPLHSWITSCEKTRLAYHTTYERVCENLLGGIADVNARDDFGQAIVHSAILSSDFPYLMELFKSSKRPVDINAADDTGETALLGSLRLMWVDVDGKSLAGRYSILLQQHGANLDARDHNGCDFIWNVCNNNALFDDECLSLIKRRLHGLSHQEQRLLVLKSVNKRRGITAVHAAILNQYISAVKFFIDLGLDINQTCNGWKALDRALVAGQTMRFAHLKGWLIHEKLVLRDRLEPRRTVDSLFEETHSESDMGTYVINGINFNAREKYFAASDLIKMLIAAGGKSDRHFIATVGHQCGPREYDADLLESIEASALQGITADKQPFYDRWAILYELMDY</sequence>
<dbReference type="SMART" id="SM00248">
    <property type="entry name" value="ANK"/>
    <property type="match status" value="9"/>
</dbReference>
<dbReference type="GeneID" id="19238326"/>
<proteinExistence type="predicted"/>
<keyword evidence="2 3" id="KW-0040">ANK repeat</keyword>
<dbReference type="InterPro" id="IPR002110">
    <property type="entry name" value="Ankyrin_rpt"/>
</dbReference>
<protein>
    <submittedName>
        <fullName evidence="4">Uncharacterized protein</fullName>
    </submittedName>
</protein>
<dbReference type="RefSeq" id="XP_007803295.1">
    <property type="nucleotide sequence ID" value="XM_007805104.1"/>
</dbReference>
<gene>
    <name evidence="4" type="ORF">EPUS_03280</name>
</gene>
<feature type="repeat" description="ANK" evidence="3">
    <location>
        <begin position="345"/>
        <end position="377"/>
    </location>
</feature>
<name>U1GGU0_ENDPU</name>
<dbReference type="HOGENOM" id="CLU_311460_0_0_1"/>
<organism evidence="4 5">
    <name type="scientific">Endocarpon pusillum (strain Z07020 / HMAS-L-300199)</name>
    <name type="common">Lichen-forming fungus</name>
    <dbReference type="NCBI Taxonomy" id="1263415"/>
    <lineage>
        <taxon>Eukaryota</taxon>
        <taxon>Fungi</taxon>
        <taxon>Dikarya</taxon>
        <taxon>Ascomycota</taxon>
        <taxon>Pezizomycotina</taxon>
        <taxon>Eurotiomycetes</taxon>
        <taxon>Chaetothyriomycetidae</taxon>
        <taxon>Verrucariales</taxon>
        <taxon>Verrucariaceae</taxon>
        <taxon>Endocarpon</taxon>
    </lineage>
</organism>
<dbReference type="Proteomes" id="UP000019373">
    <property type="component" value="Unassembled WGS sequence"/>
</dbReference>
<dbReference type="InterPro" id="IPR036770">
    <property type="entry name" value="Ankyrin_rpt-contain_sf"/>
</dbReference>
<dbReference type="PANTHER" id="PTHR24123:SF33">
    <property type="entry name" value="PROTEIN HOS4"/>
    <property type="match status" value="1"/>
</dbReference>
<evidence type="ECO:0000313" key="5">
    <source>
        <dbReference type="Proteomes" id="UP000019373"/>
    </source>
</evidence>
<dbReference type="OrthoDB" id="626167at2759"/>
<evidence type="ECO:0000256" key="1">
    <source>
        <dbReference type="ARBA" id="ARBA00022737"/>
    </source>
</evidence>
<dbReference type="AlphaFoldDB" id="U1GGU0"/>
<feature type="repeat" description="ANK" evidence="3">
    <location>
        <begin position="312"/>
        <end position="344"/>
    </location>
</feature>
<dbReference type="eggNOG" id="KOG4177">
    <property type="taxonomic scope" value="Eukaryota"/>
</dbReference>
<evidence type="ECO:0000313" key="4">
    <source>
        <dbReference type="EMBL" id="ERF71001.1"/>
    </source>
</evidence>
<feature type="repeat" description="ANK" evidence="3">
    <location>
        <begin position="471"/>
        <end position="503"/>
    </location>
</feature>
<dbReference type="PROSITE" id="PS50297">
    <property type="entry name" value="ANK_REP_REGION"/>
    <property type="match status" value="4"/>
</dbReference>